<protein>
    <submittedName>
        <fullName evidence="2">Uncharacterized protein</fullName>
    </submittedName>
</protein>
<proteinExistence type="predicted"/>
<feature type="compositionally biased region" description="Low complexity" evidence="1">
    <location>
        <begin position="44"/>
        <end position="63"/>
    </location>
</feature>
<dbReference type="InParanoid" id="C1FJS5"/>
<gene>
    <name evidence="2" type="ORF">MICPUN_109230</name>
</gene>
<keyword evidence="3" id="KW-1185">Reference proteome</keyword>
<evidence type="ECO:0000313" key="3">
    <source>
        <dbReference type="Proteomes" id="UP000002009"/>
    </source>
</evidence>
<dbReference type="RefSeq" id="XP_002509138.1">
    <property type="nucleotide sequence ID" value="XM_002509092.1"/>
</dbReference>
<dbReference type="EMBL" id="CP001577">
    <property type="protein sequence ID" value="ACO70396.1"/>
    <property type="molecule type" value="Genomic_DNA"/>
</dbReference>
<dbReference type="GeneID" id="8248024"/>
<evidence type="ECO:0000313" key="2">
    <source>
        <dbReference type="EMBL" id="ACO70396.1"/>
    </source>
</evidence>
<sequence length="169" mass="16665">MNPAAPGLAAPKPPSPGASPTARLGPRHASPAGGGTPRSPRWDAVAAAVAARSASPSSRSPPGSGSGSGSGSNPAVTPGSSRYYRERVGIAGPGVTTPPSGGSSGDRIPRSPPSSNPRRAMGAGSPDSVDISRAMRTDPNLNTGTRDDDDSRQFSVSDISGDVSVGKSP</sequence>
<reference evidence="2 3" key="1">
    <citation type="journal article" date="2009" name="Science">
        <title>Green evolution and dynamic adaptations revealed by genomes of the marine picoeukaryotes Micromonas.</title>
        <authorList>
            <person name="Worden A.Z."/>
            <person name="Lee J.H."/>
            <person name="Mock T."/>
            <person name="Rouze P."/>
            <person name="Simmons M.P."/>
            <person name="Aerts A.L."/>
            <person name="Allen A.E."/>
            <person name="Cuvelier M.L."/>
            <person name="Derelle E."/>
            <person name="Everett M.V."/>
            <person name="Foulon E."/>
            <person name="Grimwood J."/>
            <person name="Gundlach H."/>
            <person name="Henrissat B."/>
            <person name="Napoli C."/>
            <person name="McDonald S.M."/>
            <person name="Parker M.S."/>
            <person name="Rombauts S."/>
            <person name="Salamov A."/>
            <person name="Von Dassow P."/>
            <person name="Badger J.H."/>
            <person name="Coutinho P.M."/>
            <person name="Demir E."/>
            <person name="Dubchak I."/>
            <person name="Gentemann C."/>
            <person name="Eikrem W."/>
            <person name="Gready J.E."/>
            <person name="John U."/>
            <person name="Lanier W."/>
            <person name="Lindquist E.A."/>
            <person name="Lucas S."/>
            <person name="Mayer K.F."/>
            <person name="Moreau H."/>
            <person name="Not F."/>
            <person name="Otillar R."/>
            <person name="Panaud O."/>
            <person name="Pangilinan J."/>
            <person name="Paulsen I."/>
            <person name="Piegu B."/>
            <person name="Poliakov A."/>
            <person name="Robbens S."/>
            <person name="Schmutz J."/>
            <person name="Toulza E."/>
            <person name="Wyss T."/>
            <person name="Zelensky A."/>
            <person name="Zhou K."/>
            <person name="Armbrust E.V."/>
            <person name="Bhattacharya D."/>
            <person name="Goodenough U.W."/>
            <person name="Van de Peer Y."/>
            <person name="Grigoriev I.V."/>
        </authorList>
    </citation>
    <scope>NUCLEOTIDE SEQUENCE [LARGE SCALE GENOMIC DNA]</scope>
    <source>
        <strain evidence="3">RCC299 / NOUM17</strain>
    </source>
</reference>
<evidence type="ECO:0000256" key="1">
    <source>
        <dbReference type="SAM" id="MobiDB-lite"/>
    </source>
</evidence>
<feature type="compositionally biased region" description="Low complexity" evidence="1">
    <location>
        <begin position="1"/>
        <end position="10"/>
    </location>
</feature>
<accession>C1FJS5</accession>
<feature type="region of interest" description="Disordered" evidence="1">
    <location>
        <begin position="1"/>
        <end position="169"/>
    </location>
</feature>
<dbReference type="Proteomes" id="UP000002009">
    <property type="component" value="Chromosome 12"/>
</dbReference>
<organism evidence="2 3">
    <name type="scientific">Micromonas commoda (strain RCC299 / NOUM17 / CCMP2709)</name>
    <name type="common">Picoplanktonic green alga</name>
    <dbReference type="NCBI Taxonomy" id="296587"/>
    <lineage>
        <taxon>Eukaryota</taxon>
        <taxon>Viridiplantae</taxon>
        <taxon>Chlorophyta</taxon>
        <taxon>Mamiellophyceae</taxon>
        <taxon>Mamiellales</taxon>
        <taxon>Mamiellaceae</taxon>
        <taxon>Micromonas</taxon>
    </lineage>
</organism>
<dbReference type="AlphaFoldDB" id="C1FJS5"/>
<dbReference type="KEGG" id="mis:MICPUN_109230"/>
<name>C1FJS5_MICCC</name>
<feature type="compositionally biased region" description="Low complexity" evidence="1">
    <location>
        <begin position="155"/>
        <end position="169"/>
    </location>
</feature>